<keyword evidence="2" id="KW-1185">Reference proteome</keyword>
<reference evidence="1 2" key="2">
    <citation type="journal article" date="2020" name="Microbiol. Resour. Announc.">
        <title>Antarctic desert soil bacteria exhibit high novel natural product potential, evaluated through long-read genome sequencing and comparative genomics.</title>
        <authorList>
            <person name="Benaud N."/>
            <person name="Edwards R.J."/>
            <person name="Amos T.G."/>
            <person name="D'Agostino P.M."/>
            <person name="Gutierrez-Chavez C."/>
            <person name="Montgomery K."/>
            <person name="Nicetic I."/>
            <person name="Ferrari B.C."/>
        </authorList>
    </citation>
    <scope>NUCLEOTIDE SEQUENCE [LARGE SCALE GENOMIC DNA]</scope>
    <source>
        <strain evidence="1 2">SPB151</strain>
    </source>
</reference>
<dbReference type="Proteomes" id="UP000515563">
    <property type="component" value="Chromosome"/>
</dbReference>
<dbReference type="EMBL" id="CP043661">
    <property type="protein sequence ID" value="QNE19414.1"/>
    <property type="molecule type" value="Genomic_DNA"/>
</dbReference>
<proteinExistence type="predicted"/>
<evidence type="ECO:0000313" key="1">
    <source>
        <dbReference type="EMBL" id="QNE19414.1"/>
    </source>
</evidence>
<protein>
    <submittedName>
        <fullName evidence="1">Leucine-rich repeat domain-containing protein</fullName>
    </submittedName>
</protein>
<gene>
    <name evidence="1" type="ORF">F1D05_17670</name>
</gene>
<reference evidence="2" key="1">
    <citation type="submission" date="2019-09" db="EMBL/GenBank/DDBJ databases">
        <title>Antimicrobial potential of Antarctic Bacteria.</title>
        <authorList>
            <person name="Benaud N."/>
            <person name="Edwards R.J."/>
            <person name="Ferrari B.C."/>
        </authorList>
    </citation>
    <scope>NUCLEOTIDE SEQUENCE [LARGE SCALE GENOMIC DNA]</scope>
    <source>
        <strain evidence="2">SPB151</strain>
    </source>
</reference>
<sequence>MKRQPEDWRDEGDDSVWITSTKLTDADIDRLQSVRYLTLLDTRVPDGFLDQLPQLELLDLRGAQSAGAVRRVAALPKLRALAISHARNLIELPNLESLTSLEFLDLYGLAQLVALPPMRELVRLRRVNLGQLGRLSDWASLTSLTALEELELNNRLTPDLDVLAQLAVRPSFTGFMWSAPDEPQRKVAAAEQAANRPKPQHVRIRDLWNSRT</sequence>
<dbReference type="AlphaFoldDB" id="A0A7G6WZJ9"/>
<dbReference type="RefSeq" id="WP_185448692.1">
    <property type="nucleotide sequence ID" value="NZ_CP043661.1"/>
</dbReference>
<name>A0A7G6WZJ9_9ACTN</name>
<dbReference type="KEGG" id="kqi:F1D05_17670"/>
<evidence type="ECO:0000313" key="2">
    <source>
        <dbReference type="Proteomes" id="UP000515563"/>
    </source>
</evidence>
<accession>A0A7G6WZJ9</accession>
<organism evidence="1 2">
    <name type="scientific">Kribbella qitaiheensis</name>
    <dbReference type="NCBI Taxonomy" id="1544730"/>
    <lineage>
        <taxon>Bacteria</taxon>
        <taxon>Bacillati</taxon>
        <taxon>Actinomycetota</taxon>
        <taxon>Actinomycetes</taxon>
        <taxon>Propionibacteriales</taxon>
        <taxon>Kribbellaceae</taxon>
        <taxon>Kribbella</taxon>
    </lineage>
</organism>
<dbReference type="Gene3D" id="3.80.10.10">
    <property type="entry name" value="Ribonuclease Inhibitor"/>
    <property type="match status" value="1"/>
</dbReference>
<dbReference type="InterPro" id="IPR032675">
    <property type="entry name" value="LRR_dom_sf"/>
</dbReference>
<dbReference type="SUPFAM" id="SSF52058">
    <property type="entry name" value="L domain-like"/>
    <property type="match status" value="1"/>
</dbReference>